<proteinExistence type="predicted"/>
<name>A0A4P6U519_STRSO</name>
<evidence type="ECO:0000259" key="2">
    <source>
        <dbReference type="Pfam" id="PF03372"/>
    </source>
</evidence>
<dbReference type="OrthoDB" id="3515699at2"/>
<dbReference type="EMBL" id="CP032229">
    <property type="protein sequence ID" value="QBJ94311.1"/>
    <property type="molecule type" value="Genomic_DNA"/>
</dbReference>
<reference evidence="3 4" key="1">
    <citation type="submission" date="2018-08" db="EMBL/GenBank/DDBJ databases">
        <title>The complete genome sequence of Streptomyces seoulensis, a pioneer strain for nickel superoxide dismutase discovery.</title>
        <authorList>
            <person name="Shin J."/>
            <person name="Lee J.-S."/>
            <person name="Lee E.-J."/>
            <person name="Youn H.-D."/>
        </authorList>
    </citation>
    <scope>NUCLEOTIDE SEQUENCE [LARGE SCALE GENOMIC DNA]</scope>
    <source>
        <strain evidence="3 4">KCTC 9819</strain>
    </source>
</reference>
<dbReference type="SUPFAM" id="SSF56219">
    <property type="entry name" value="DNase I-like"/>
    <property type="match status" value="1"/>
</dbReference>
<evidence type="ECO:0000313" key="3">
    <source>
        <dbReference type="EMBL" id="QBJ94311.1"/>
    </source>
</evidence>
<dbReference type="Pfam" id="PF03372">
    <property type="entry name" value="Exo_endo_phos"/>
    <property type="match status" value="1"/>
</dbReference>
<keyword evidence="3" id="KW-0269">Exonuclease</keyword>
<dbReference type="KEGG" id="sseo:D0Z67_22950"/>
<dbReference type="GO" id="GO:0004519">
    <property type="term" value="F:endonuclease activity"/>
    <property type="evidence" value="ECO:0007669"/>
    <property type="project" value="UniProtKB-KW"/>
</dbReference>
<keyword evidence="4" id="KW-1185">Reference proteome</keyword>
<dbReference type="GO" id="GO:0004527">
    <property type="term" value="F:exonuclease activity"/>
    <property type="evidence" value="ECO:0007669"/>
    <property type="project" value="UniProtKB-KW"/>
</dbReference>
<feature type="transmembrane region" description="Helical" evidence="1">
    <location>
        <begin position="41"/>
        <end position="61"/>
    </location>
</feature>
<gene>
    <name evidence="3" type="ORF">D0Z67_22950</name>
</gene>
<protein>
    <submittedName>
        <fullName evidence="3">Endonuclease/exonuclease/phosphatase family protein</fullName>
    </submittedName>
</protein>
<feature type="domain" description="Endonuclease/exonuclease/phosphatase" evidence="2">
    <location>
        <begin position="75"/>
        <end position="313"/>
    </location>
</feature>
<keyword evidence="1" id="KW-0472">Membrane</keyword>
<keyword evidence="1" id="KW-0812">Transmembrane</keyword>
<accession>A0A4P6U519</accession>
<dbReference type="Gene3D" id="3.60.10.10">
    <property type="entry name" value="Endonuclease/exonuclease/phosphatase"/>
    <property type="match status" value="1"/>
</dbReference>
<dbReference type="InterPro" id="IPR005135">
    <property type="entry name" value="Endo/exonuclease/phosphatase"/>
</dbReference>
<keyword evidence="3" id="KW-0255">Endonuclease</keyword>
<dbReference type="AlphaFoldDB" id="A0A4P6U519"/>
<organism evidence="3 4">
    <name type="scientific">Streptomyces seoulensis</name>
    <dbReference type="NCBI Taxonomy" id="73044"/>
    <lineage>
        <taxon>Bacteria</taxon>
        <taxon>Bacillati</taxon>
        <taxon>Actinomycetota</taxon>
        <taxon>Actinomycetes</taxon>
        <taxon>Kitasatosporales</taxon>
        <taxon>Streptomycetaceae</taxon>
        <taxon>Streptomyces</taxon>
    </lineage>
</organism>
<keyword evidence="3" id="KW-0378">Hydrolase</keyword>
<evidence type="ECO:0000313" key="4">
    <source>
        <dbReference type="Proteomes" id="UP000292547"/>
    </source>
</evidence>
<dbReference type="STRING" id="73044.GCA_000725795_03427"/>
<keyword evidence="1" id="KW-1133">Transmembrane helix</keyword>
<sequence length="323" mass="33978">MAGCARGKVLAFCGAAGDDAGVFSLPARPRLLRQRHGRRRALAATAIVAALAAGVTAALTLRSPHSPAPGTLTVATWNMCGIRQWHCAATGSPERKRRALTGLVTDDGARVVLLQEACAGDVAAVRRTLGTSWHTAFRPYLSRDAVGRTAPVRCAGAAQGEAGYAILAGYPLVSVASVPAQQPTVGVTRGILCATVKTPGIRVCDAHLSPAHSDAAHPGWEFRDDQLKALAAAVPSRRTVYGGDLNVNPPGPRSPASWVWPAGPYTVQRECAQTSATSRAARPTHASGHKLDYLFTGLERSRCTVRDLNASDHYALVMRVRTG</sequence>
<dbReference type="Proteomes" id="UP000292547">
    <property type="component" value="Chromosome"/>
</dbReference>
<evidence type="ECO:0000256" key="1">
    <source>
        <dbReference type="SAM" id="Phobius"/>
    </source>
</evidence>
<keyword evidence="3" id="KW-0540">Nuclease</keyword>
<dbReference type="InterPro" id="IPR036691">
    <property type="entry name" value="Endo/exonu/phosph_ase_sf"/>
</dbReference>